<dbReference type="PANTHER" id="PTHR41251:SF1">
    <property type="entry name" value="NON-HOMOLOGOUS END JOINING PROTEIN KU"/>
    <property type="match status" value="1"/>
</dbReference>
<dbReference type="RefSeq" id="WP_262398482.1">
    <property type="nucleotide sequence ID" value="NZ_JACRTC010000014.1"/>
</dbReference>
<dbReference type="Pfam" id="PF02735">
    <property type="entry name" value="Ku"/>
    <property type="match status" value="1"/>
</dbReference>
<keyword evidence="2" id="KW-0227">DNA damage</keyword>
<dbReference type="PIRSF" id="PIRSF006493">
    <property type="entry name" value="Prok_Ku"/>
    <property type="match status" value="1"/>
</dbReference>
<name>A0A926ICT8_9FIRM</name>
<dbReference type="InterPro" id="IPR016194">
    <property type="entry name" value="SPOC-like_C_dom_sf"/>
</dbReference>
<evidence type="ECO:0000313" key="6">
    <source>
        <dbReference type="Proteomes" id="UP000660861"/>
    </source>
</evidence>
<keyword evidence="6" id="KW-1185">Reference proteome</keyword>
<feature type="domain" description="Ku" evidence="4">
    <location>
        <begin position="52"/>
        <end position="180"/>
    </location>
</feature>
<evidence type="ECO:0000256" key="3">
    <source>
        <dbReference type="SAM" id="MobiDB-lite"/>
    </source>
</evidence>
<dbReference type="HAMAP" id="MF_01875">
    <property type="entry name" value="Prokaryotic_Ku"/>
    <property type="match status" value="1"/>
</dbReference>
<comment type="caution">
    <text evidence="5">The sequence shown here is derived from an EMBL/GenBank/DDBJ whole genome shotgun (WGS) entry which is preliminary data.</text>
</comment>
<dbReference type="CDD" id="cd00789">
    <property type="entry name" value="KU_like"/>
    <property type="match status" value="1"/>
</dbReference>
<keyword evidence="2" id="KW-0233">DNA recombination</keyword>
<evidence type="ECO:0000256" key="2">
    <source>
        <dbReference type="HAMAP-Rule" id="MF_01875"/>
    </source>
</evidence>
<dbReference type="InterPro" id="IPR006164">
    <property type="entry name" value="DNA_bd_Ku70/Ku80"/>
</dbReference>
<sequence length="265" mass="30359">MAVSHKGAISFGLVHIPVALYTATQDNDIHFNQLHKDDHQRIRYKKVCGHCGKEVVTKDIVKGFEYDKDKFVIMSDEDFEKAKTEKDKTIQILHFADLETIRPIYYDKTYHVIPETGGEKAFELLRTAMKEENKVAIAKTVMGTKETLLSIIPTTDGILIETMFFADEIKELPKSYTKPEVNPAELTMAKTLIGSMDKPFEPELYKDEYQERLKEIIEQKINGKEVVETRSEEPNNVINLMDALKASIEQNKPKPKRTRKKPQGA</sequence>
<dbReference type="GO" id="GO:0006303">
    <property type="term" value="P:double-strand break repair via nonhomologous end joining"/>
    <property type="evidence" value="ECO:0007669"/>
    <property type="project" value="UniProtKB-UniRule"/>
</dbReference>
<comment type="similarity">
    <text evidence="2">Belongs to the prokaryotic Ku family.</text>
</comment>
<dbReference type="Gene3D" id="2.40.290.10">
    <property type="match status" value="1"/>
</dbReference>
<dbReference type="GO" id="GO:0003690">
    <property type="term" value="F:double-stranded DNA binding"/>
    <property type="evidence" value="ECO:0007669"/>
    <property type="project" value="UniProtKB-UniRule"/>
</dbReference>
<dbReference type="GO" id="GO:0006310">
    <property type="term" value="P:DNA recombination"/>
    <property type="evidence" value="ECO:0007669"/>
    <property type="project" value="UniProtKB-KW"/>
</dbReference>
<proteinExistence type="inferred from homology"/>
<evidence type="ECO:0000256" key="1">
    <source>
        <dbReference type="ARBA" id="ARBA00023125"/>
    </source>
</evidence>
<dbReference type="PANTHER" id="PTHR41251">
    <property type="entry name" value="NON-HOMOLOGOUS END JOINING PROTEIN KU"/>
    <property type="match status" value="1"/>
</dbReference>
<gene>
    <name evidence="2" type="primary">ku</name>
    <name evidence="5" type="ORF">H8709_11575</name>
</gene>
<dbReference type="EMBL" id="JACRTC010000014">
    <property type="protein sequence ID" value="MBC8571455.1"/>
    <property type="molecule type" value="Genomic_DNA"/>
</dbReference>
<dbReference type="InterPro" id="IPR009187">
    <property type="entry name" value="Prok_Ku"/>
</dbReference>
<dbReference type="Proteomes" id="UP000660861">
    <property type="component" value="Unassembled WGS sequence"/>
</dbReference>
<comment type="function">
    <text evidence="2">With LigD forms a non-homologous end joining (NHEJ) DNA repair enzyme, which repairs dsDNA breaks with reduced fidelity. Binds linear dsDNA with 5'- and 3'- overhangs but not closed circular dsDNA nor ssDNA. Recruits and stimulates the ligase activity of LigD.</text>
</comment>
<keyword evidence="1 2" id="KW-0238">DNA-binding</keyword>
<comment type="subunit">
    <text evidence="2">Homodimer. Interacts with LigD.</text>
</comment>
<accession>A0A926ICT8</accession>
<keyword evidence="2" id="KW-0234">DNA repair</keyword>
<feature type="region of interest" description="Disordered" evidence="3">
    <location>
        <begin position="245"/>
        <end position="265"/>
    </location>
</feature>
<protein>
    <recommendedName>
        <fullName evidence="2">Non-homologous end joining protein Ku</fullName>
    </recommendedName>
</protein>
<organism evidence="5 6">
    <name type="scientific">Zongyangia hominis</name>
    <dbReference type="NCBI Taxonomy" id="2763677"/>
    <lineage>
        <taxon>Bacteria</taxon>
        <taxon>Bacillati</taxon>
        <taxon>Bacillota</taxon>
        <taxon>Clostridia</taxon>
        <taxon>Eubacteriales</taxon>
        <taxon>Oscillospiraceae</taxon>
        <taxon>Zongyangia</taxon>
    </lineage>
</organism>
<evidence type="ECO:0000313" key="5">
    <source>
        <dbReference type="EMBL" id="MBC8571455.1"/>
    </source>
</evidence>
<evidence type="ECO:0000259" key="4">
    <source>
        <dbReference type="SMART" id="SM00559"/>
    </source>
</evidence>
<feature type="compositionally biased region" description="Basic residues" evidence="3">
    <location>
        <begin position="253"/>
        <end position="265"/>
    </location>
</feature>
<reference evidence="5" key="1">
    <citation type="submission" date="2020-08" db="EMBL/GenBank/DDBJ databases">
        <title>Genome public.</title>
        <authorList>
            <person name="Liu C."/>
            <person name="Sun Q."/>
        </authorList>
    </citation>
    <scope>NUCLEOTIDE SEQUENCE</scope>
    <source>
        <strain evidence="5">NSJ-54</strain>
    </source>
</reference>
<dbReference type="NCBIfam" id="TIGR02772">
    <property type="entry name" value="Ku_bact"/>
    <property type="match status" value="1"/>
</dbReference>
<dbReference type="SUPFAM" id="SSF100939">
    <property type="entry name" value="SPOC domain-like"/>
    <property type="match status" value="1"/>
</dbReference>
<dbReference type="SMART" id="SM00559">
    <property type="entry name" value="Ku78"/>
    <property type="match status" value="1"/>
</dbReference>
<dbReference type="AlphaFoldDB" id="A0A926ICT8"/>